<feature type="transmembrane region" description="Helical" evidence="1">
    <location>
        <begin position="202"/>
        <end position="220"/>
    </location>
</feature>
<feature type="transmembrane region" description="Helical" evidence="1">
    <location>
        <begin position="607"/>
        <end position="632"/>
    </location>
</feature>
<comment type="caution">
    <text evidence="2">The sequence shown here is derived from an EMBL/GenBank/DDBJ whole genome shotgun (WGS) entry which is preliminary data.</text>
</comment>
<dbReference type="EMBL" id="JAOAOG010000322">
    <property type="protein sequence ID" value="KAJ6229267.1"/>
    <property type="molecule type" value="Genomic_DNA"/>
</dbReference>
<feature type="transmembrane region" description="Helical" evidence="1">
    <location>
        <begin position="163"/>
        <end position="182"/>
    </location>
</feature>
<dbReference type="GO" id="GO:0016301">
    <property type="term" value="F:kinase activity"/>
    <property type="evidence" value="ECO:0007669"/>
    <property type="project" value="UniProtKB-KW"/>
</dbReference>
<feature type="transmembrane region" description="Helical" evidence="1">
    <location>
        <begin position="566"/>
        <end position="587"/>
    </location>
</feature>
<feature type="transmembrane region" description="Helical" evidence="1">
    <location>
        <begin position="502"/>
        <end position="525"/>
    </location>
</feature>
<reference evidence="2" key="1">
    <citation type="submission" date="2022-08" db="EMBL/GenBank/DDBJ databases">
        <title>Novel sulfate-reducing endosymbionts in the free-living metamonad Anaeramoeba.</title>
        <authorList>
            <person name="Jerlstrom-Hultqvist J."/>
            <person name="Cepicka I."/>
            <person name="Gallot-Lavallee L."/>
            <person name="Salas-Leiva D."/>
            <person name="Curtis B.A."/>
            <person name="Zahonova K."/>
            <person name="Pipaliya S."/>
            <person name="Dacks J."/>
            <person name="Roger A.J."/>
        </authorList>
    </citation>
    <scope>NUCLEOTIDE SEQUENCE</scope>
    <source>
        <strain evidence="2">Schooner1</strain>
    </source>
</reference>
<evidence type="ECO:0000313" key="2">
    <source>
        <dbReference type="EMBL" id="KAJ6229267.1"/>
    </source>
</evidence>
<evidence type="ECO:0000256" key="1">
    <source>
        <dbReference type="SAM" id="Phobius"/>
    </source>
</evidence>
<sequence>MTDFINEADYCEADYFEEENNNYNEQETNNYNNNYNQTVNTSQNSTNQPTKKIYTLTGMEFKEGHEIYNYVSNKDLAPKMPVYFSIFWYFFAMMIYLVQQLFLILYLEKVSVVRWYIPFAVSVLLLIFYFIVLGMVKEKKAPVLSPRTYKEEQVDVPNSAIRLLRGVLIAHVLQFAIFIIILRQSDDVKKWDAKWEPLSKDGLIYIVALSSFFYYAYQSILRPADRCDQILLFQRTMRYQVAMDCLDFGDLFMVGAWYTLGAGTDRDDSDQKALLMELAWGKAIADFSAIIDIAIVLWLLTIALRVWFMLALHFDFDQPFWRRYTPTKNEEIVTLIQEIIDNGGLQGIYKYSYNLQSEFVSPGFLNSKIKDGNSILTVFDPNINQSNESGYENNNLLITQADEEEEISTLQEMRFQFTHLSRATIFLKLSKLLNKFTLPCNLLSLAIRLMLLVQMQNAIQILFLIKNIFAIYSEISSFFHKFHPNEYFCGGKFLMLKNKTKLFVIGIFIILFYGTICTLADIYMYKIKGNSAWAAPPFTFIFIVLLAVYIFVYVPKLIIASGYNNWLYMIYLMLLLLLCTIAFASRIPILYWGLNDSKNDPLWGSKYIWLLVVSFTIILFLYQKFTFIIAALSRKADNSSQKKTYMKYIEPDYIIHLVNYLPAIINTNTLFILIDALGSIALFRVSSNTDVPKSMHRACIAFCFLGVLFGALKIAVGFHYVVLNLIHEIQGSILIVDTLTVGLEIAELVIRIVLAAKYDISQIIWLYKNSLYLLAWLSDLIRKRILFKYQHYQSIFPEIPAKAIQ</sequence>
<name>A0ABQ8X9K0_9EUKA</name>
<accession>A0ABQ8X9K0</accession>
<dbReference type="Proteomes" id="UP001150062">
    <property type="component" value="Unassembled WGS sequence"/>
</dbReference>
<keyword evidence="3" id="KW-1185">Reference proteome</keyword>
<organism evidence="2 3">
    <name type="scientific">Anaeramoeba flamelloides</name>
    <dbReference type="NCBI Taxonomy" id="1746091"/>
    <lineage>
        <taxon>Eukaryota</taxon>
        <taxon>Metamonada</taxon>
        <taxon>Anaeramoebidae</taxon>
        <taxon>Anaeramoeba</taxon>
    </lineage>
</organism>
<protein>
    <submittedName>
        <fullName evidence="2">Hybrid signal transduction histidine kinase m</fullName>
    </submittedName>
</protein>
<feature type="transmembrane region" description="Helical" evidence="1">
    <location>
        <begin position="82"/>
        <end position="107"/>
    </location>
</feature>
<feature type="transmembrane region" description="Helical" evidence="1">
    <location>
        <begin position="694"/>
        <end position="722"/>
    </location>
</feature>
<feature type="transmembrane region" description="Helical" evidence="1">
    <location>
        <begin position="280"/>
        <end position="304"/>
    </location>
</feature>
<gene>
    <name evidence="2" type="ORF">M0813_07885</name>
</gene>
<proteinExistence type="predicted"/>
<keyword evidence="2" id="KW-0808">Transferase</keyword>
<keyword evidence="2" id="KW-0418">Kinase</keyword>
<keyword evidence="1" id="KW-0472">Membrane</keyword>
<keyword evidence="1" id="KW-0812">Transmembrane</keyword>
<feature type="transmembrane region" description="Helical" evidence="1">
    <location>
        <begin position="734"/>
        <end position="754"/>
    </location>
</feature>
<feature type="transmembrane region" description="Helical" evidence="1">
    <location>
        <begin position="531"/>
        <end position="554"/>
    </location>
</feature>
<keyword evidence="1" id="KW-1133">Transmembrane helix</keyword>
<feature type="transmembrane region" description="Helical" evidence="1">
    <location>
        <begin position="113"/>
        <end position="136"/>
    </location>
</feature>
<evidence type="ECO:0000313" key="3">
    <source>
        <dbReference type="Proteomes" id="UP001150062"/>
    </source>
</evidence>
<feature type="transmembrane region" description="Helical" evidence="1">
    <location>
        <begin position="241"/>
        <end position="260"/>
    </location>
</feature>